<dbReference type="EMBL" id="JASCIR010000029">
    <property type="protein sequence ID" value="MDI3389530.1"/>
    <property type="molecule type" value="Genomic_DNA"/>
</dbReference>
<evidence type="ECO:0000313" key="1">
    <source>
        <dbReference type="EMBL" id="MDI3389530.1"/>
    </source>
</evidence>
<organism evidence="1 2">
    <name type="scientific">Streptomyces solicavernae</name>
    <dbReference type="NCBI Taxonomy" id="3043614"/>
    <lineage>
        <taxon>Bacteria</taxon>
        <taxon>Bacillati</taxon>
        <taxon>Actinomycetota</taxon>
        <taxon>Actinomycetes</taxon>
        <taxon>Kitasatosporales</taxon>
        <taxon>Streptomycetaceae</taxon>
        <taxon>Streptomyces</taxon>
    </lineage>
</organism>
<name>A0ABT6RYM8_9ACTN</name>
<comment type="caution">
    <text evidence="1">The sequence shown here is derived from an EMBL/GenBank/DDBJ whole genome shotgun (WGS) entry which is preliminary data.</text>
</comment>
<reference evidence="1 2" key="1">
    <citation type="submission" date="2023-05" db="EMBL/GenBank/DDBJ databases">
        <title>Draft genome sequence of Streptomyces sp. B-S-A8 isolated from a cave soil in Thailand.</title>
        <authorList>
            <person name="Chamroensaksri N."/>
            <person name="Muangham S."/>
        </authorList>
    </citation>
    <scope>NUCLEOTIDE SEQUENCE [LARGE SCALE GENOMIC DNA]</scope>
    <source>
        <strain evidence="1 2">B-S-A8</strain>
    </source>
</reference>
<evidence type="ECO:0000313" key="2">
    <source>
        <dbReference type="Proteomes" id="UP001224661"/>
    </source>
</evidence>
<evidence type="ECO:0008006" key="3">
    <source>
        <dbReference type="Google" id="ProtNLM"/>
    </source>
</evidence>
<keyword evidence="2" id="KW-1185">Reference proteome</keyword>
<proteinExistence type="predicted"/>
<gene>
    <name evidence="1" type="ORF">QIS99_25545</name>
</gene>
<sequence>MTLHRNSLRYRLRLIEQFTGP</sequence>
<accession>A0ABT6RYM8</accession>
<dbReference type="Proteomes" id="UP001224661">
    <property type="component" value="Unassembled WGS sequence"/>
</dbReference>
<protein>
    <recommendedName>
        <fullName evidence="3">Transcriptional regulator</fullName>
    </recommendedName>
</protein>
<dbReference type="RefSeq" id="WP_282516045.1">
    <property type="nucleotide sequence ID" value="NZ_JASCIR010000029.1"/>
</dbReference>